<dbReference type="RefSeq" id="XP_007399979.1">
    <property type="nucleotide sequence ID" value="XM_007399917.1"/>
</dbReference>
<dbReference type="HOGENOM" id="CLU_1187460_0_0_1"/>
<evidence type="ECO:0000256" key="1">
    <source>
        <dbReference type="ARBA" id="ARBA00010515"/>
    </source>
</evidence>
<keyword evidence="2" id="KW-0378">Hydrolase</keyword>
<dbReference type="SUPFAM" id="SSF53474">
    <property type="entry name" value="alpha/beta-Hydrolases"/>
    <property type="match status" value="1"/>
</dbReference>
<proteinExistence type="inferred from homology"/>
<evidence type="ECO:0000313" key="7">
    <source>
        <dbReference type="EMBL" id="EKM50952.1"/>
    </source>
</evidence>
<feature type="compositionally biased region" description="Low complexity" evidence="4">
    <location>
        <begin position="117"/>
        <end position="126"/>
    </location>
</feature>
<dbReference type="Gene3D" id="3.40.50.1820">
    <property type="entry name" value="alpha/beta hydrolase"/>
    <property type="match status" value="1"/>
</dbReference>
<feature type="region of interest" description="Disordered" evidence="4">
    <location>
        <begin position="117"/>
        <end position="158"/>
    </location>
</feature>
<name>K5WL09_PHACS</name>
<dbReference type="KEGG" id="pco:PHACADRAFT_32015"/>
<dbReference type="InterPro" id="IPR033140">
    <property type="entry name" value="Lipase_GDXG_put_SER_AS"/>
</dbReference>
<evidence type="ECO:0000313" key="8">
    <source>
        <dbReference type="Proteomes" id="UP000008370"/>
    </source>
</evidence>
<dbReference type="Pfam" id="PF07859">
    <property type="entry name" value="Abhydrolase_3"/>
    <property type="match status" value="1"/>
</dbReference>
<evidence type="ECO:0000256" key="2">
    <source>
        <dbReference type="ARBA" id="ARBA00022801"/>
    </source>
</evidence>
<sequence length="265" mass="28893">MAYFEYRNQPAKVLWLTYFLSTTLLFQLPAWIFLSAVPAFRPRRSWGFLRTFTVHFIKAFANEMPFKIGIQWAGGGSEKDSAHPEQTGFAWVNPVPESLVVGEINSVARHNDAAPARAPGYRYRAPNQRGKHDQPAQNGERTTHHPHGGAHISGSADPKGFQVPTIRAILETSSTVVQRAFAVEYRLASSAPFPAANPFLVALVDALSGYYYLVEDLGFKPENIIVAGDSSGGHLAVALTRYLVGAAISSLATPGALFLHSPAMD</sequence>
<keyword evidence="5" id="KW-0812">Transmembrane</keyword>
<dbReference type="PANTHER" id="PTHR48081:SF26">
    <property type="entry name" value="ALPHA_BETA HYDROLASE FOLD-3 DOMAIN-CONTAINING PROTEIN"/>
    <property type="match status" value="1"/>
</dbReference>
<keyword evidence="5" id="KW-1133">Transmembrane helix</keyword>
<evidence type="ECO:0000256" key="3">
    <source>
        <dbReference type="PROSITE-ProRule" id="PRU10038"/>
    </source>
</evidence>
<protein>
    <recommendedName>
        <fullName evidence="6">Alpha/beta hydrolase fold-3 domain-containing protein</fullName>
    </recommendedName>
</protein>
<dbReference type="EMBL" id="JH930477">
    <property type="protein sequence ID" value="EKM50952.1"/>
    <property type="molecule type" value="Genomic_DNA"/>
</dbReference>
<dbReference type="InParanoid" id="K5WL09"/>
<dbReference type="AlphaFoldDB" id="K5WL09"/>
<evidence type="ECO:0000256" key="5">
    <source>
        <dbReference type="SAM" id="Phobius"/>
    </source>
</evidence>
<dbReference type="Proteomes" id="UP000008370">
    <property type="component" value="Unassembled WGS sequence"/>
</dbReference>
<accession>K5WL09</accession>
<keyword evidence="5" id="KW-0472">Membrane</keyword>
<evidence type="ECO:0000256" key="4">
    <source>
        <dbReference type="SAM" id="MobiDB-lite"/>
    </source>
</evidence>
<dbReference type="STRING" id="650164.K5WL09"/>
<dbReference type="PANTHER" id="PTHR48081">
    <property type="entry name" value="AB HYDROLASE SUPERFAMILY PROTEIN C4A8.06C"/>
    <property type="match status" value="1"/>
</dbReference>
<dbReference type="InterPro" id="IPR029058">
    <property type="entry name" value="AB_hydrolase_fold"/>
</dbReference>
<gene>
    <name evidence="7" type="ORF">PHACADRAFT_32015</name>
</gene>
<dbReference type="InterPro" id="IPR050300">
    <property type="entry name" value="GDXG_lipolytic_enzyme"/>
</dbReference>
<organism evidence="7 8">
    <name type="scientific">Phanerochaete carnosa (strain HHB-10118-sp)</name>
    <name type="common">White-rot fungus</name>
    <name type="synonym">Peniophora carnosa</name>
    <dbReference type="NCBI Taxonomy" id="650164"/>
    <lineage>
        <taxon>Eukaryota</taxon>
        <taxon>Fungi</taxon>
        <taxon>Dikarya</taxon>
        <taxon>Basidiomycota</taxon>
        <taxon>Agaricomycotina</taxon>
        <taxon>Agaricomycetes</taxon>
        <taxon>Polyporales</taxon>
        <taxon>Phanerochaetaceae</taxon>
        <taxon>Phanerochaete</taxon>
    </lineage>
</organism>
<feature type="active site" evidence="3">
    <location>
        <position position="230"/>
    </location>
</feature>
<dbReference type="InterPro" id="IPR013094">
    <property type="entry name" value="AB_hydrolase_3"/>
</dbReference>
<feature type="domain" description="Alpha/beta hydrolase fold-3" evidence="6">
    <location>
        <begin position="147"/>
        <end position="263"/>
    </location>
</feature>
<evidence type="ECO:0000259" key="6">
    <source>
        <dbReference type="Pfam" id="PF07859"/>
    </source>
</evidence>
<dbReference type="OrthoDB" id="2152029at2759"/>
<dbReference type="GeneID" id="18919709"/>
<dbReference type="PROSITE" id="PS01174">
    <property type="entry name" value="LIPASE_GDXG_SER"/>
    <property type="match status" value="1"/>
</dbReference>
<comment type="similarity">
    <text evidence="1">Belongs to the 'GDXG' lipolytic enzyme family.</text>
</comment>
<feature type="transmembrane region" description="Helical" evidence="5">
    <location>
        <begin position="15"/>
        <end position="40"/>
    </location>
</feature>
<keyword evidence="8" id="KW-1185">Reference proteome</keyword>
<dbReference type="GO" id="GO:0016787">
    <property type="term" value="F:hydrolase activity"/>
    <property type="evidence" value="ECO:0007669"/>
    <property type="project" value="UniProtKB-KW"/>
</dbReference>
<reference evidence="7 8" key="1">
    <citation type="journal article" date="2012" name="BMC Genomics">
        <title>Comparative genomics of the white-rot fungi, Phanerochaete carnosa and P. chrysosporium, to elucidate the genetic basis of the distinct wood types they colonize.</title>
        <authorList>
            <person name="Suzuki H."/>
            <person name="MacDonald J."/>
            <person name="Syed K."/>
            <person name="Salamov A."/>
            <person name="Hori C."/>
            <person name="Aerts A."/>
            <person name="Henrissat B."/>
            <person name="Wiebenga A."/>
            <person name="vanKuyk P.A."/>
            <person name="Barry K."/>
            <person name="Lindquist E."/>
            <person name="LaButti K."/>
            <person name="Lapidus A."/>
            <person name="Lucas S."/>
            <person name="Coutinho P."/>
            <person name="Gong Y."/>
            <person name="Samejima M."/>
            <person name="Mahadevan R."/>
            <person name="Abou-Zaid M."/>
            <person name="de Vries R.P."/>
            <person name="Igarashi K."/>
            <person name="Yadav J.S."/>
            <person name="Grigoriev I.V."/>
            <person name="Master E.R."/>
        </authorList>
    </citation>
    <scope>NUCLEOTIDE SEQUENCE [LARGE SCALE GENOMIC DNA]</scope>
    <source>
        <strain evidence="7 8">HHB-10118-sp</strain>
    </source>
</reference>